<evidence type="ECO:0000313" key="11">
    <source>
        <dbReference type="Proteomes" id="UP000886796"/>
    </source>
</evidence>
<feature type="transmembrane region" description="Helical" evidence="8">
    <location>
        <begin position="302"/>
        <end position="319"/>
    </location>
</feature>
<reference evidence="10" key="2">
    <citation type="journal article" date="2021" name="PeerJ">
        <title>Extensive microbial diversity within the chicken gut microbiome revealed by metagenomics and culture.</title>
        <authorList>
            <person name="Gilroy R."/>
            <person name="Ravi A."/>
            <person name="Getino M."/>
            <person name="Pursley I."/>
            <person name="Horton D.L."/>
            <person name="Alikhan N.F."/>
            <person name="Baker D."/>
            <person name="Gharbi K."/>
            <person name="Hall N."/>
            <person name="Watson M."/>
            <person name="Adriaenssens E.M."/>
            <person name="Foster-Nyarko E."/>
            <person name="Jarju S."/>
            <person name="Secka A."/>
            <person name="Antonio M."/>
            <person name="Oren A."/>
            <person name="Chaudhuri R.R."/>
            <person name="La Ragione R."/>
            <person name="Hildebrand F."/>
            <person name="Pallen M.J."/>
        </authorList>
    </citation>
    <scope>NUCLEOTIDE SEQUENCE</scope>
    <source>
        <strain evidence="10">13361</strain>
    </source>
</reference>
<evidence type="ECO:0000256" key="7">
    <source>
        <dbReference type="ARBA" id="ARBA00023136"/>
    </source>
</evidence>
<keyword evidence="3" id="KW-0813">Transport</keyword>
<dbReference type="EMBL" id="DVFK01000093">
    <property type="protein sequence ID" value="HIQ68231.1"/>
    <property type="molecule type" value="Genomic_DNA"/>
</dbReference>
<evidence type="ECO:0000256" key="4">
    <source>
        <dbReference type="ARBA" id="ARBA00022475"/>
    </source>
</evidence>
<dbReference type="GO" id="GO:0015105">
    <property type="term" value="F:arsenite transmembrane transporter activity"/>
    <property type="evidence" value="ECO:0007669"/>
    <property type="project" value="InterPro"/>
</dbReference>
<evidence type="ECO:0000313" key="10">
    <source>
        <dbReference type="EMBL" id="HIQ68231.1"/>
    </source>
</evidence>
<feature type="transmembrane region" description="Helical" evidence="8">
    <location>
        <begin position="118"/>
        <end position="148"/>
    </location>
</feature>
<evidence type="ECO:0000256" key="5">
    <source>
        <dbReference type="ARBA" id="ARBA00022692"/>
    </source>
</evidence>
<dbReference type="Pfam" id="PF03600">
    <property type="entry name" value="CitMHS"/>
    <property type="match status" value="1"/>
</dbReference>
<evidence type="ECO:0000256" key="2">
    <source>
        <dbReference type="ARBA" id="ARBA00009843"/>
    </source>
</evidence>
<gene>
    <name evidence="10" type="ORF">IAB74_06965</name>
</gene>
<feature type="transmembrane region" description="Helical" evidence="8">
    <location>
        <begin position="30"/>
        <end position="48"/>
    </location>
</feature>
<keyword evidence="7 8" id="KW-0472">Membrane</keyword>
<feature type="transmembrane region" description="Helical" evidence="8">
    <location>
        <begin position="250"/>
        <end position="267"/>
    </location>
</feature>
<dbReference type="InterPro" id="IPR004680">
    <property type="entry name" value="Cit_transptr-like_dom"/>
</dbReference>
<dbReference type="InterPro" id="IPR051475">
    <property type="entry name" value="Diverse_Ion_Transporter"/>
</dbReference>
<dbReference type="PANTHER" id="PTHR43568">
    <property type="entry name" value="P PROTEIN"/>
    <property type="match status" value="1"/>
</dbReference>
<name>A0A9D0Z2S9_9FIRM</name>
<feature type="transmembrane region" description="Helical" evidence="8">
    <location>
        <begin position="339"/>
        <end position="358"/>
    </location>
</feature>
<feature type="transmembrane region" description="Helical" evidence="8">
    <location>
        <begin position="273"/>
        <end position="290"/>
    </location>
</feature>
<comment type="caution">
    <text evidence="10">The sequence shown here is derived from an EMBL/GenBank/DDBJ whole genome shotgun (WGS) entry which is preliminary data.</text>
</comment>
<evidence type="ECO:0000256" key="1">
    <source>
        <dbReference type="ARBA" id="ARBA00004651"/>
    </source>
</evidence>
<dbReference type="AlphaFoldDB" id="A0A9D0Z2S9"/>
<feature type="transmembrane region" description="Helical" evidence="8">
    <location>
        <begin position="6"/>
        <end position="23"/>
    </location>
</feature>
<feature type="transmembrane region" description="Helical" evidence="8">
    <location>
        <begin position="426"/>
        <end position="447"/>
    </location>
</feature>
<comment type="similarity">
    <text evidence="2">Belongs to the CitM (TC 2.A.11) transporter family.</text>
</comment>
<evidence type="ECO:0000256" key="6">
    <source>
        <dbReference type="ARBA" id="ARBA00022989"/>
    </source>
</evidence>
<sequence>MMSQIVALSIFVVMFAFIISGKVHRHIPALVGAACTLVLVFLVCMHSPEAAWKTLNLECFLNKEFWYAPGAAESSSSGINWSTIVFFIGMMIMVEGMGIAGFFRWLCLDLAKKVHYKVAPLFISFMLLSAVLAMFIDSITVVLFMAAITVELSLILKFNPVYMILPEIFCANLGGAATMSGDPPNIIIGTSLGFTFTDFLLNTGLVVLIALVLVVAFYYLRYHKKLKAGGPVDHLSSDLEPSHAIKSKKAFGCSLAIFLVTVVLLVTHAQTGITVASIGTLAGVLTLLLFNRHSGKILKGVDWETVLFFTGLFVVVGGLEQTGILEILSQFIGNISGGNPIVMVMVILWVSASASALVDNIPFAATMVPVIRSLSATSGVELSVLAWALALGTDIGGNGTPIGASANVIGCAIAEKNGHRIGWGSYLMSALPATLLVLAVCSIYLIARYL</sequence>
<proteinExistence type="inferred from homology"/>
<evidence type="ECO:0000259" key="9">
    <source>
        <dbReference type="Pfam" id="PF03600"/>
    </source>
</evidence>
<feature type="transmembrane region" description="Helical" evidence="8">
    <location>
        <begin position="370"/>
        <end position="390"/>
    </location>
</feature>
<protein>
    <submittedName>
        <fullName evidence="10">Anion permease</fullName>
    </submittedName>
</protein>
<dbReference type="InterPro" id="IPR000802">
    <property type="entry name" value="Arsenical_pump_ArsB"/>
</dbReference>
<feature type="transmembrane region" description="Helical" evidence="8">
    <location>
        <begin position="84"/>
        <end position="106"/>
    </location>
</feature>
<dbReference type="PANTHER" id="PTHR43568:SF1">
    <property type="entry name" value="P PROTEIN"/>
    <property type="match status" value="1"/>
</dbReference>
<comment type="subcellular location">
    <subcellularLocation>
        <location evidence="1">Cell membrane</location>
        <topology evidence="1">Multi-pass membrane protein</topology>
    </subcellularLocation>
</comment>
<keyword evidence="6 8" id="KW-1133">Transmembrane helix</keyword>
<keyword evidence="5 8" id="KW-0812">Transmembrane</keyword>
<evidence type="ECO:0000256" key="8">
    <source>
        <dbReference type="SAM" id="Phobius"/>
    </source>
</evidence>
<evidence type="ECO:0000256" key="3">
    <source>
        <dbReference type="ARBA" id="ARBA00022448"/>
    </source>
</evidence>
<feature type="domain" description="Citrate transporter-like" evidence="9">
    <location>
        <begin position="15"/>
        <end position="392"/>
    </location>
</feature>
<reference evidence="10" key="1">
    <citation type="submission" date="2020-10" db="EMBL/GenBank/DDBJ databases">
        <authorList>
            <person name="Gilroy R."/>
        </authorList>
    </citation>
    <scope>NUCLEOTIDE SEQUENCE</scope>
    <source>
        <strain evidence="10">13361</strain>
    </source>
</reference>
<keyword evidence="4" id="KW-1003">Cell membrane</keyword>
<organism evidence="10 11">
    <name type="scientific">Candidatus Faecousia excrementigallinarum</name>
    <dbReference type="NCBI Taxonomy" id="2840806"/>
    <lineage>
        <taxon>Bacteria</taxon>
        <taxon>Bacillati</taxon>
        <taxon>Bacillota</taxon>
        <taxon>Clostridia</taxon>
        <taxon>Eubacteriales</taxon>
        <taxon>Oscillospiraceae</taxon>
        <taxon>Faecousia</taxon>
    </lineage>
</organism>
<dbReference type="PRINTS" id="PR00758">
    <property type="entry name" value="ARSENICPUMP"/>
</dbReference>
<feature type="transmembrane region" description="Helical" evidence="8">
    <location>
        <begin position="199"/>
        <end position="220"/>
    </location>
</feature>
<dbReference type="Proteomes" id="UP000886796">
    <property type="component" value="Unassembled WGS sequence"/>
</dbReference>
<dbReference type="GO" id="GO:0005886">
    <property type="term" value="C:plasma membrane"/>
    <property type="evidence" value="ECO:0007669"/>
    <property type="project" value="UniProtKB-SubCell"/>
</dbReference>
<accession>A0A9D0Z2S9</accession>